<name>A0A813A0Z4_9DINO</name>
<dbReference type="Proteomes" id="UP000601435">
    <property type="component" value="Unassembled WGS sequence"/>
</dbReference>
<feature type="non-terminal residue" evidence="2">
    <location>
        <position position="50"/>
    </location>
</feature>
<organism evidence="2 3">
    <name type="scientific">Symbiodinium necroappetens</name>
    <dbReference type="NCBI Taxonomy" id="1628268"/>
    <lineage>
        <taxon>Eukaryota</taxon>
        <taxon>Sar</taxon>
        <taxon>Alveolata</taxon>
        <taxon>Dinophyceae</taxon>
        <taxon>Suessiales</taxon>
        <taxon>Symbiodiniaceae</taxon>
        <taxon>Symbiodinium</taxon>
    </lineage>
</organism>
<feature type="region of interest" description="Disordered" evidence="1">
    <location>
        <begin position="1"/>
        <end position="26"/>
    </location>
</feature>
<evidence type="ECO:0000313" key="3">
    <source>
        <dbReference type="Proteomes" id="UP000601435"/>
    </source>
</evidence>
<accession>A0A813A0Z4</accession>
<keyword evidence="3" id="KW-1185">Reference proteome</keyword>
<evidence type="ECO:0000313" key="2">
    <source>
        <dbReference type="EMBL" id="CAE7847228.1"/>
    </source>
</evidence>
<proteinExistence type="predicted"/>
<dbReference type="OrthoDB" id="10590988at2759"/>
<reference evidence="2" key="1">
    <citation type="submission" date="2021-02" db="EMBL/GenBank/DDBJ databases">
        <authorList>
            <person name="Dougan E. K."/>
            <person name="Rhodes N."/>
            <person name="Thang M."/>
            <person name="Chan C."/>
        </authorList>
    </citation>
    <scope>NUCLEOTIDE SEQUENCE</scope>
</reference>
<comment type="caution">
    <text evidence="2">The sequence shown here is derived from an EMBL/GenBank/DDBJ whole genome shotgun (WGS) entry which is preliminary data.</text>
</comment>
<protein>
    <submittedName>
        <fullName evidence="2">Uncharacterized protein</fullName>
    </submittedName>
</protein>
<dbReference type="AlphaFoldDB" id="A0A813A0Z4"/>
<gene>
    <name evidence="2" type="ORF">SNEC2469_LOCUS26125</name>
</gene>
<feature type="non-terminal residue" evidence="2">
    <location>
        <position position="1"/>
    </location>
</feature>
<sequence>VMRCQRKCKEGGGSLDPSGSWYSDSHQSRISCPDDFTAANVTLVGPDEAL</sequence>
<dbReference type="EMBL" id="CAJNJA010052585">
    <property type="protein sequence ID" value="CAE7847228.1"/>
    <property type="molecule type" value="Genomic_DNA"/>
</dbReference>
<evidence type="ECO:0000256" key="1">
    <source>
        <dbReference type="SAM" id="MobiDB-lite"/>
    </source>
</evidence>